<dbReference type="Pfam" id="PF12833">
    <property type="entry name" value="HTH_18"/>
    <property type="match status" value="1"/>
</dbReference>
<feature type="domain" description="HTH araC/xylS-type" evidence="4">
    <location>
        <begin position="176"/>
        <end position="277"/>
    </location>
</feature>
<evidence type="ECO:0000256" key="1">
    <source>
        <dbReference type="ARBA" id="ARBA00023015"/>
    </source>
</evidence>
<dbReference type="InterPro" id="IPR050204">
    <property type="entry name" value="AraC_XylS_family_regulators"/>
</dbReference>
<keyword evidence="3" id="KW-0804">Transcription</keyword>
<dbReference type="InterPro" id="IPR018060">
    <property type="entry name" value="HTH_AraC"/>
</dbReference>
<accession>A0A1D7UT14</accession>
<dbReference type="Gene3D" id="1.10.10.60">
    <property type="entry name" value="Homeodomain-like"/>
    <property type="match status" value="1"/>
</dbReference>
<reference evidence="5 6" key="1">
    <citation type="submission" date="2016-04" db="EMBL/GenBank/DDBJ databases">
        <title>Complete genome seqeunce of Leptospira alstonii serovar Room22.</title>
        <authorList>
            <person name="Nally J.E."/>
            <person name="Bayles D.O."/>
            <person name="Hurley D."/>
            <person name="Fanning S."/>
            <person name="McMahon B.J."/>
            <person name="Arent Z."/>
        </authorList>
    </citation>
    <scope>NUCLEOTIDE SEQUENCE [LARGE SCALE GENOMIC DNA]</scope>
    <source>
        <strain evidence="5 6">GWTS #1</strain>
    </source>
</reference>
<dbReference type="SMART" id="SM00342">
    <property type="entry name" value="HTH_ARAC"/>
    <property type="match status" value="1"/>
</dbReference>
<dbReference type="InterPro" id="IPR046532">
    <property type="entry name" value="DUF6597"/>
</dbReference>
<dbReference type="SUPFAM" id="SSF46689">
    <property type="entry name" value="Homeodomain-like"/>
    <property type="match status" value="1"/>
</dbReference>
<evidence type="ECO:0000259" key="4">
    <source>
        <dbReference type="PROSITE" id="PS01124"/>
    </source>
</evidence>
<dbReference type="KEGG" id="laj:A0128_01670"/>
<organism evidence="5 6">
    <name type="scientific">Leptospira tipperaryensis</name>
    <dbReference type="NCBI Taxonomy" id="2564040"/>
    <lineage>
        <taxon>Bacteria</taxon>
        <taxon>Pseudomonadati</taxon>
        <taxon>Spirochaetota</taxon>
        <taxon>Spirochaetia</taxon>
        <taxon>Leptospirales</taxon>
        <taxon>Leptospiraceae</taxon>
        <taxon>Leptospira</taxon>
    </lineage>
</organism>
<evidence type="ECO:0000256" key="3">
    <source>
        <dbReference type="ARBA" id="ARBA00023163"/>
    </source>
</evidence>
<name>A0A1D7UT14_9LEPT</name>
<keyword evidence="6" id="KW-1185">Reference proteome</keyword>
<keyword evidence="1" id="KW-0805">Transcription regulation</keyword>
<dbReference type="AlphaFoldDB" id="A0A1D7UT14"/>
<dbReference type="PANTHER" id="PTHR46796">
    <property type="entry name" value="HTH-TYPE TRANSCRIPTIONAL ACTIVATOR RHAS-RELATED"/>
    <property type="match status" value="1"/>
</dbReference>
<evidence type="ECO:0000256" key="2">
    <source>
        <dbReference type="ARBA" id="ARBA00023125"/>
    </source>
</evidence>
<keyword evidence="2" id="KW-0238">DNA-binding</keyword>
<dbReference type="Pfam" id="PF20240">
    <property type="entry name" value="DUF6597"/>
    <property type="match status" value="1"/>
</dbReference>
<dbReference type="GO" id="GO:0003700">
    <property type="term" value="F:DNA-binding transcription factor activity"/>
    <property type="evidence" value="ECO:0007669"/>
    <property type="project" value="InterPro"/>
</dbReference>
<dbReference type="PROSITE" id="PS01124">
    <property type="entry name" value="HTH_ARAC_FAMILY_2"/>
    <property type="match status" value="1"/>
</dbReference>
<gene>
    <name evidence="5" type="ORF">A0128_01670</name>
</gene>
<proteinExistence type="predicted"/>
<dbReference type="GO" id="GO:0043565">
    <property type="term" value="F:sequence-specific DNA binding"/>
    <property type="evidence" value="ECO:0007669"/>
    <property type="project" value="InterPro"/>
</dbReference>
<evidence type="ECO:0000313" key="5">
    <source>
        <dbReference type="EMBL" id="AOP32688.1"/>
    </source>
</evidence>
<dbReference type="EMBL" id="CP015217">
    <property type="protein sequence ID" value="AOP32688.1"/>
    <property type="molecule type" value="Genomic_DNA"/>
</dbReference>
<dbReference type="InterPro" id="IPR009057">
    <property type="entry name" value="Homeodomain-like_sf"/>
</dbReference>
<protein>
    <recommendedName>
        <fullName evidence="4">HTH araC/xylS-type domain-containing protein</fullName>
    </recommendedName>
</protein>
<dbReference type="Proteomes" id="UP000094197">
    <property type="component" value="Chromosome 1"/>
</dbReference>
<sequence length="281" mass="33008">MSRDSILDLIDSKMESKKDKPRGVLKSEKTKIDFKHARYLPSPSLEFFIEHHWTVEWDLRGKEPQLAETLPHPSVHLVIDKDKSRIQGIIEGKFSYLLKDLGKVWGVKFKPGAFYPFYRKAIRSLQNRSIPIDSVFSVDVLRLENSILSAKNDEERLETIEQILLQRLPEKDENVLWIQEVIDSIFKNPNIRKVEDLANRLRINKRTLQRQFSRYVGVTPKWVIQRYRLHEAAERLEKGENVDGIQLALDLGYFDQAHFIKDFKNIVGKSPEQYSKLLRLK</sequence>
<evidence type="ECO:0000313" key="6">
    <source>
        <dbReference type="Proteomes" id="UP000094197"/>
    </source>
</evidence>